<dbReference type="Pfam" id="PF13456">
    <property type="entry name" value="RVT_3"/>
    <property type="match status" value="1"/>
</dbReference>
<dbReference type="EMBL" id="UZAU01000547">
    <property type="status" value="NOT_ANNOTATED_CDS"/>
    <property type="molecule type" value="Genomic_DNA"/>
</dbReference>
<proteinExistence type="predicted"/>
<feature type="domain" description="Reverse transcriptase zinc-binding" evidence="2">
    <location>
        <begin position="161"/>
        <end position="251"/>
    </location>
</feature>
<dbReference type="InterPro" id="IPR012337">
    <property type="entry name" value="RNaseH-like_sf"/>
</dbReference>
<dbReference type="OMA" id="SAYSIAM"/>
<dbReference type="CDD" id="cd06222">
    <property type="entry name" value="RNase_H_like"/>
    <property type="match status" value="1"/>
</dbReference>
<accession>A0A803PND5</accession>
<organism evidence="3 4">
    <name type="scientific">Cannabis sativa</name>
    <name type="common">Hemp</name>
    <name type="synonym">Marijuana</name>
    <dbReference type="NCBI Taxonomy" id="3483"/>
    <lineage>
        <taxon>Eukaryota</taxon>
        <taxon>Viridiplantae</taxon>
        <taxon>Streptophyta</taxon>
        <taxon>Embryophyta</taxon>
        <taxon>Tracheophyta</taxon>
        <taxon>Spermatophyta</taxon>
        <taxon>Magnoliopsida</taxon>
        <taxon>eudicotyledons</taxon>
        <taxon>Gunneridae</taxon>
        <taxon>Pentapetalae</taxon>
        <taxon>rosids</taxon>
        <taxon>fabids</taxon>
        <taxon>Rosales</taxon>
        <taxon>Cannabaceae</taxon>
        <taxon>Cannabis</taxon>
    </lineage>
</organism>
<dbReference type="Gene3D" id="3.30.420.10">
    <property type="entry name" value="Ribonuclease H-like superfamily/Ribonuclease H"/>
    <property type="match status" value="1"/>
</dbReference>
<dbReference type="InterPro" id="IPR044730">
    <property type="entry name" value="RNase_H-like_dom_plant"/>
</dbReference>
<evidence type="ECO:0008006" key="5">
    <source>
        <dbReference type="Google" id="ProtNLM"/>
    </source>
</evidence>
<dbReference type="InterPro" id="IPR036397">
    <property type="entry name" value="RNaseH_sf"/>
</dbReference>
<sequence>MLLFPTAQLAKLALGNFSCTIQIYYEDSLVGRIYKARYYPRSSFINAELGQNPSFIRRSIWEAQSLVRRGARRSIGDGSLVSILNDPWLPHDSNPYVITVNQGLEDKLVSNLMLMGERGWDEEVVEDMFEERDVHLILSIPLSDSSLTDSWHWKLETSGFYTVKSAYKHLQASTGNWLHLDDESYWKKLWKINVPSKVLHFLWRACSGSLPTKVQLSTKHVNVDLVCPLCNIYYETIFHVLLGCRFAQACWNLSAATIAAGVDDFSSWFFGLLDSNRAEVVEDAAMISWSIWKTRNEVFWQKKTSNASRVVQSARKVFDQWRVANSNTAASYATGVHSGSNIWTKPMSGKIKINVDGAIFEPQQLFGFGCLARNHTGQLLEAFAESKFGVVLPEIAEIMGMKEALSWIKRKGWEDVIVETDSLIVVQALNSSIHMTSYFGLLVEDCRLILSTLKNVLISFVYRSAYKAAHCLARESCSLSGCLFDELNVPSFLKNIVMAEAIS</sequence>
<evidence type="ECO:0000259" key="2">
    <source>
        <dbReference type="Pfam" id="PF13966"/>
    </source>
</evidence>
<dbReference type="Proteomes" id="UP000596661">
    <property type="component" value="Chromosome 5"/>
</dbReference>
<feature type="domain" description="RNase H type-1" evidence="1">
    <location>
        <begin position="354"/>
        <end position="475"/>
    </location>
</feature>
<dbReference type="InterPro" id="IPR052929">
    <property type="entry name" value="RNase_H-like_EbsB-rel"/>
</dbReference>
<dbReference type="Gramene" id="evm.model.05.1898">
    <property type="protein sequence ID" value="cds.evm.model.05.1898"/>
    <property type="gene ID" value="evm.TU.05.1898"/>
</dbReference>
<dbReference type="InterPro" id="IPR026960">
    <property type="entry name" value="RVT-Znf"/>
</dbReference>
<keyword evidence="4" id="KW-1185">Reference proteome</keyword>
<name>A0A803PND5_CANSA</name>
<dbReference type="PANTHER" id="PTHR47074:SF11">
    <property type="entry name" value="REVERSE TRANSCRIPTASE-LIKE PROTEIN"/>
    <property type="match status" value="1"/>
</dbReference>
<dbReference type="SUPFAM" id="SSF53098">
    <property type="entry name" value="Ribonuclease H-like"/>
    <property type="match status" value="1"/>
</dbReference>
<reference evidence="3" key="1">
    <citation type="submission" date="2018-11" db="EMBL/GenBank/DDBJ databases">
        <authorList>
            <person name="Grassa J C."/>
        </authorList>
    </citation>
    <scope>NUCLEOTIDE SEQUENCE [LARGE SCALE GENOMIC DNA]</scope>
</reference>
<dbReference type="AlphaFoldDB" id="A0A803PND5"/>
<dbReference type="GO" id="GO:0004523">
    <property type="term" value="F:RNA-DNA hybrid ribonuclease activity"/>
    <property type="evidence" value="ECO:0007669"/>
    <property type="project" value="InterPro"/>
</dbReference>
<evidence type="ECO:0000259" key="1">
    <source>
        <dbReference type="Pfam" id="PF13456"/>
    </source>
</evidence>
<evidence type="ECO:0000313" key="4">
    <source>
        <dbReference type="Proteomes" id="UP000596661"/>
    </source>
</evidence>
<protein>
    <recommendedName>
        <fullName evidence="5">RNase H type-1 domain-containing protein</fullName>
    </recommendedName>
</protein>
<dbReference type="InterPro" id="IPR002156">
    <property type="entry name" value="RNaseH_domain"/>
</dbReference>
<reference evidence="3" key="2">
    <citation type="submission" date="2021-03" db="UniProtKB">
        <authorList>
            <consortium name="EnsemblPlants"/>
        </authorList>
    </citation>
    <scope>IDENTIFICATION</scope>
</reference>
<dbReference type="Pfam" id="PF13966">
    <property type="entry name" value="zf-RVT"/>
    <property type="match status" value="1"/>
</dbReference>
<dbReference type="PANTHER" id="PTHR47074">
    <property type="entry name" value="BNAC02G40300D PROTEIN"/>
    <property type="match status" value="1"/>
</dbReference>
<dbReference type="GO" id="GO:0003676">
    <property type="term" value="F:nucleic acid binding"/>
    <property type="evidence" value="ECO:0007669"/>
    <property type="project" value="InterPro"/>
</dbReference>
<dbReference type="EnsemblPlants" id="evm.model.05.1898">
    <property type="protein sequence ID" value="cds.evm.model.05.1898"/>
    <property type="gene ID" value="evm.TU.05.1898"/>
</dbReference>
<evidence type="ECO:0000313" key="3">
    <source>
        <dbReference type="EnsemblPlants" id="cds.evm.model.05.1898"/>
    </source>
</evidence>